<dbReference type="CDD" id="cd00093">
    <property type="entry name" value="HTH_XRE"/>
    <property type="match status" value="1"/>
</dbReference>
<dbReference type="SMART" id="SM00530">
    <property type="entry name" value="HTH_XRE"/>
    <property type="match status" value="1"/>
</dbReference>
<name>A0ABT5QU55_9GAMM</name>
<dbReference type="PROSITE" id="PS50943">
    <property type="entry name" value="HTH_CROC1"/>
    <property type="match status" value="1"/>
</dbReference>
<dbReference type="EMBL" id="JAJUBC010000001">
    <property type="protein sequence ID" value="MDD1791521.1"/>
    <property type="molecule type" value="Genomic_DNA"/>
</dbReference>
<evidence type="ECO:0000313" key="2">
    <source>
        <dbReference type="EMBL" id="MDD1791521.1"/>
    </source>
</evidence>
<dbReference type="RefSeq" id="WP_274162482.1">
    <property type="nucleotide sequence ID" value="NZ_JAJUBC010000001.1"/>
</dbReference>
<proteinExistence type="predicted"/>
<accession>A0ABT5QU55</accession>
<evidence type="ECO:0000313" key="3">
    <source>
        <dbReference type="Proteomes" id="UP001149400"/>
    </source>
</evidence>
<sequence length="76" mass="8746">MIRFRIKELIAEKEFSERRKITLQEVAEATGVNRTALSKMMNPTYEYSTTTKAINALCKYFACTVGDVIVYVQDDM</sequence>
<dbReference type="Gene3D" id="1.10.260.40">
    <property type="entry name" value="lambda repressor-like DNA-binding domains"/>
    <property type="match status" value="1"/>
</dbReference>
<protein>
    <submittedName>
        <fullName evidence="2">Helix-turn-helix transcriptional regulator</fullName>
    </submittedName>
</protein>
<dbReference type="InterPro" id="IPR001387">
    <property type="entry name" value="Cro/C1-type_HTH"/>
</dbReference>
<dbReference type="InterPro" id="IPR010982">
    <property type="entry name" value="Lambda_DNA-bd_dom_sf"/>
</dbReference>
<reference evidence="2" key="1">
    <citation type="submission" date="2021-12" db="EMBL/GenBank/DDBJ databases">
        <title>Enterovibrio ZSDZ35 sp. nov. and Enterovibrio ZSDZ42 sp. nov., isolated from coastal seawater in Qingdao.</title>
        <authorList>
            <person name="Zhang P."/>
        </authorList>
    </citation>
    <scope>NUCLEOTIDE SEQUENCE</scope>
    <source>
        <strain evidence="2">ZSDZ42</strain>
    </source>
</reference>
<dbReference type="Pfam" id="PF13443">
    <property type="entry name" value="HTH_26"/>
    <property type="match status" value="1"/>
</dbReference>
<dbReference type="SUPFAM" id="SSF47413">
    <property type="entry name" value="lambda repressor-like DNA-binding domains"/>
    <property type="match status" value="1"/>
</dbReference>
<keyword evidence="3" id="KW-1185">Reference proteome</keyword>
<gene>
    <name evidence="2" type="ORF">LRP50_00045</name>
</gene>
<evidence type="ECO:0000259" key="1">
    <source>
        <dbReference type="PROSITE" id="PS50943"/>
    </source>
</evidence>
<feature type="domain" description="HTH cro/C1-type" evidence="1">
    <location>
        <begin position="17"/>
        <end position="68"/>
    </location>
</feature>
<comment type="caution">
    <text evidence="2">The sequence shown here is derived from an EMBL/GenBank/DDBJ whole genome shotgun (WGS) entry which is preliminary data.</text>
</comment>
<dbReference type="Proteomes" id="UP001149400">
    <property type="component" value="Unassembled WGS sequence"/>
</dbReference>
<organism evidence="2 3">
    <name type="scientific">Enterovibrio gelatinilyticus</name>
    <dbReference type="NCBI Taxonomy" id="2899819"/>
    <lineage>
        <taxon>Bacteria</taxon>
        <taxon>Pseudomonadati</taxon>
        <taxon>Pseudomonadota</taxon>
        <taxon>Gammaproteobacteria</taxon>
        <taxon>Vibrionales</taxon>
        <taxon>Vibrionaceae</taxon>
        <taxon>Enterovibrio</taxon>
    </lineage>
</organism>